<evidence type="ECO:0000313" key="3">
    <source>
        <dbReference type="Proteomes" id="UP000562352"/>
    </source>
</evidence>
<protein>
    <recommendedName>
        <fullName evidence="4">Tail assembly chaperone</fullName>
    </recommendedName>
</protein>
<evidence type="ECO:0000313" key="2">
    <source>
        <dbReference type="EMBL" id="MBB5965051.1"/>
    </source>
</evidence>
<feature type="compositionally biased region" description="Acidic residues" evidence="1">
    <location>
        <begin position="10"/>
        <end position="20"/>
    </location>
</feature>
<sequence length="175" mass="19188">MTTNAPSPEHDDDLDETEVEQDQHESWDAFWAEIQRQEAAERGESATETIRGVQVVVPHDLPLRFDRRLEQVRDSSAIGDITGLIVELFGADVLDAWVDAGMTAMEFRVVVAWGLARGRGRDLSFRDAYELVKNNSEGKAPGKGTRRSGGSGGSGQRSKRTSGGSTASRRRASRT</sequence>
<gene>
    <name evidence="2" type="ORF">FHS22_004337</name>
</gene>
<comment type="caution">
    <text evidence="2">The sequence shown here is derived from an EMBL/GenBank/DDBJ whole genome shotgun (WGS) entry which is preliminary data.</text>
</comment>
<evidence type="ECO:0008006" key="4">
    <source>
        <dbReference type="Google" id="ProtNLM"/>
    </source>
</evidence>
<dbReference type="AlphaFoldDB" id="A0A841D470"/>
<reference evidence="2 3" key="1">
    <citation type="submission" date="2020-08" db="EMBL/GenBank/DDBJ databases">
        <title>Genomic Encyclopedia of Type Strains, Phase III (KMG-III): the genomes of soil and plant-associated and newly described type strains.</title>
        <authorList>
            <person name="Whitman W."/>
        </authorList>
    </citation>
    <scope>NUCLEOTIDE SEQUENCE [LARGE SCALE GENOMIC DNA]</scope>
    <source>
        <strain evidence="2 3">CECT 3303</strain>
    </source>
</reference>
<name>A0A841D470_PLAVE</name>
<keyword evidence="3" id="KW-1185">Reference proteome</keyword>
<feature type="region of interest" description="Disordered" evidence="1">
    <location>
        <begin position="1"/>
        <end position="23"/>
    </location>
</feature>
<feature type="region of interest" description="Disordered" evidence="1">
    <location>
        <begin position="134"/>
        <end position="175"/>
    </location>
</feature>
<proteinExistence type="predicted"/>
<organism evidence="2 3">
    <name type="scientific">Planomonospora venezuelensis</name>
    <dbReference type="NCBI Taxonomy" id="1999"/>
    <lineage>
        <taxon>Bacteria</taxon>
        <taxon>Bacillati</taxon>
        <taxon>Actinomycetota</taxon>
        <taxon>Actinomycetes</taxon>
        <taxon>Streptosporangiales</taxon>
        <taxon>Streptosporangiaceae</taxon>
        <taxon>Planomonospora</taxon>
    </lineage>
</organism>
<dbReference type="EMBL" id="JACHJJ010000015">
    <property type="protein sequence ID" value="MBB5965051.1"/>
    <property type="molecule type" value="Genomic_DNA"/>
</dbReference>
<dbReference type="RefSeq" id="WP_184944170.1">
    <property type="nucleotide sequence ID" value="NZ_BAAAWZ010000001.1"/>
</dbReference>
<accession>A0A841D470</accession>
<evidence type="ECO:0000256" key="1">
    <source>
        <dbReference type="SAM" id="MobiDB-lite"/>
    </source>
</evidence>
<dbReference type="Proteomes" id="UP000562352">
    <property type="component" value="Unassembled WGS sequence"/>
</dbReference>